<feature type="region of interest" description="Disordered" evidence="1">
    <location>
        <begin position="1"/>
        <end position="44"/>
    </location>
</feature>
<sequence length="103" mass="11612">MAQQQQQQRKQRSARNGPNPKGKKGGGGTVALRNKRRRKKERKKEALLVTVTLFSAPLHLLGGKNRTRPLCLPACPHWHWNIGSVVGVAETKTKKTKTQRRII</sequence>
<proteinExistence type="predicted"/>
<reference evidence="3" key="1">
    <citation type="journal article" date="2022" name="New Phytol.">
        <title>Evolutionary transition to the ectomycorrhizal habit in the genomes of a hyperdiverse lineage of mushroom-forming fungi.</title>
        <authorList>
            <person name="Looney B."/>
            <person name="Miyauchi S."/>
            <person name="Morin E."/>
            <person name="Drula E."/>
            <person name="Courty P.E."/>
            <person name="Kohler A."/>
            <person name="Kuo A."/>
            <person name="LaButti K."/>
            <person name="Pangilinan J."/>
            <person name="Lipzen A."/>
            <person name="Riley R."/>
            <person name="Andreopoulos W."/>
            <person name="He G."/>
            <person name="Johnson J."/>
            <person name="Nolan M."/>
            <person name="Tritt A."/>
            <person name="Barry K.W."/>
            <person name="Grigoriev I.V."/>
            <person name="Nagy L.G."/>
            <person name="Hibbett D."/>
            <person name="Henrissat B."/>
            <person name="Matheny P.B."/>
            <person name="Labbe J."/>
            <person name="Martin F.M."/>
        </authorList>
    </citation>
    <scope>NUCLEOTIDE SEQUENCE</scope>
    <source>
        <strain evidence="3">BPL690</strain>
    </source>
</reference>
<evidence type="ECO:0000256" key="2">
    <source>
        <dbReference type="SAM" id="Phobius"/>
    </source>
</evidence>
<keyword evidence="4" id="KW-1185">Reference proteome</keyword>
<comment type="caution">
    <text evidence="3">The sequence shown here is derived from an EMBL/GenBank/DDBJ whole genome shotgun (WGS) entry which is preliminary data.</text>
</comment>
<keyword evidence="2" id="KW-0472">Membrane</keyword>
<feature type="compositionally biased region" description="Basic residues" evidence="1">
    <location>
        <begin position="33"/>
        <end position="42"/>
    </location>
</feature>
<feature type="transmembrane region" description="Helical" evidence="2">
    <location>
        <begin position="45"/>
        <end position="62"/>
    </location>
</feature>
<dbReference type="Proteomes" id="UP001203297">
    <property type="component" value="Unassembled WGS sequence"/>
</dbReference>
<dbReference type="AlphaFoldDB" id="A0AAD4QNE2"/>
<organism evidence="3 4">
    <name type="scientific">Multifurca ochricompacta</name>
    <dbReference type="NCBI Taxonomy" id="376703"/>
    <lineage>
        <taxon>Eukaryota</taxon>
        <taxon>Fungi</taxon>
        <taxon>Dikarya</taxon>
        <taxon>Basidiomycota</taxon>
        <taxon>Agaricomycotina</taxon>
        <taxon>Agaricomycetes</taxon>
        <taxon>Russulales</taxon>
        <taxon>Russulaceae</taxon>
        <taxon>Multifurca</taxon>
    </lineage>
</organism>
<name>A0AAD4QNE2_9AGAM</name>
<dbReference type="EMBL" id="WTXG01000017">
    <property type="protein sequence ID" value="KAI0300660.1"/>
    <property type="molecule type" value="Genomic_DNA"/>
</dbReference>
<gene>
    <name evidence="3" type="ORF">B0F90DRAFT_1917628</name>
</gene>
<evidence type="ECO:0000313" key="4">
    <source>
        <dbReference type="Proteomes" id="UP001203297"/>
    </source>
</evidence>
<protein>
    <submittedName>
        <fullName evidence="3">Uncharacterized protein</fullName>
    </submittedName>
</protein>
<keyword evidence="2" id="KW-1133">Transmembrane helix</keyword>
<accession>A0AAD4QNE2</accession>
<keyword evidence="2" id="KW-0812">Transmembrane</keyword>
<evidence type="ECO:0000256" key="1">
    <source>
        <dbReference type="SAM" id="MobiDB-lite"/>
    </source>
</evidence>
<evidence type="ECO:0000313" key="3">
    <source>
        <dbReference type="EMBL" id="KAI0300660.1"/>
    </source>
</evidence>